<dbReference type="AlphaFoldDB" id="A0A2W2D427"/>
<evidence type="ECO:0000313" key="1">
    <source>
        <dbReference type="EMBL" id="PZG04931.1"/>
    </source>
</evidence>
<comment type="caution">
    <text evidence="1">The sequence shown here is derived from an EMBL/GenBank/DDBJ whole genome shotgun (WGS) entry which is preliminary data.</text>
</comment>
<reference evidence="1 2" key="1">
    <citation type="submission" date="2018-01" db="EMBL/GenBank/DDBJ databases">
        <title>Draft genome sequence of Nonomuraea sp. KC333.</title>
        <authorList>
            <person name="Sahin N."/>
            <person name="Saygin H."/>
            <person name="Ay H."/>
        </authorList>
    </citation>
    <scope>NUCLEOTIDE SEQUENCE [LARGE SCALE GENOMIC DNA]</scope>
    <source>
        <strain evidence="1 2">KC333</strain>
    </source>
</reference>
<sequence length="118" mass="12555">MGLFRGLVSLDGEPMTPREERGFGAASLSSVRGPIWRIAPIPFAPAGRLPLAVAGGKNDTTTTPTLVIEELDPCDLRPVMRGTCTRLRRYTVTGVDLEHLTLDQGRAGLAMPGLLATA</sequence>
<keyword evidence="2" id="KW-1185">Reference proteome</keyword>
<protein>
    <submittedName>
        <fullName evidence="1">Uncharacterized protein</fullName>
    </submittedName>
</protein>
<name>A0A2W2D427_9ACTN</name>
<gene>
    <name evidence="1" type="ORF">C1J01_44085</name>
</gene>
<dbReference type="Proteomes" id="UP000249304">
    <property type="component" value="Unassembled WGS sequence"/>
</dbReference>
<dbReference type="EMBL" id="POUD01000369">
    <property type="protein sequence ID" value="PZG04931.1"/>
    <property type="molecule type" value="Genomic_DNA"/>
</dbReference>
<accession>A0A2W2D427</accession>
<organism evidence="1 2">
    <name type="scientific">Nonomuraea aridisoli</name>
    <dbReference type="NCBI Taxonomy" id="2070368"/>
    <lineage>
        <taxon>Bacteria</taxon>
        <taxon>Bacillati</taxon>
        <taxon>Actinomycetota</taxon>
        <taxon>Actinomycetes</taxon>
        <taxon>Streptosporangiales</taxon>
        <taxon>Streptosporangiaceae</taxon>
        <taxon>Nonomuraea</taxon>
    </lineage>
</organism>
<dbReference type="OrthoDB" id="3973088at2"/>
<evidence type="ECO:0000313" key="2">
    <source>
        <dbReference type="Proteomes" id="UP000249304"/>
    </source>
</evidence>
<proteinExistence type="predicted"/>
<dbReference type="RefSeq" id="WP_111184987.1">
    <property type="nucleotide sequence ID" value="NZ_POUD01000369.1"/>
</dbReference>